<dbReference type="InterPro" id="IPR044822">
    <property type="entry name" value="Myb_DNA-bind_4"/>
</dbReference>
<organism evidence="3 4">
    <name type="scientific">Parthenolecanium corni</name>
    <dbReference type="NCBI Taxonomy" id="536013"/>
    <lineage>
        <taxon>Eukaryota</taxon>
        <taxon>Metazoa</taxon>
        <taxon>Ecdysozoa</taxon>
        <taxon>Arthropoda</taxon>
        <taxon>Hexapoda</taxon>
        <taxon>Insecta</taxon>
        <taxon>Pterygota</taxon>
        <taxon>Neoptera</taxon>
        <taxon>Paraneoptera</taxon>
        <taxon>Hemiptera</taxon>
        <taxon>Sternorrhyncha</taxon>
        <taxon>Coccoidea</taxon>
        <taxon>Coccidae</taxon>
        <taxon>Parthenolecanium</taxon>
    </lineage>
</organism>
<feature type="domain" description="Myb/SANT-like DNA-binding" evidence="2">
    <location>
        <begin position="163"/>
        <end position="244"/>
    </location>
</feature>
<dbReference type="Gene3D" id="1.10.10.60">
    <property type="entry name" value="Homeodomain-like"/>
    <property type="match status" value="2"/>
</dbReference>
<sequence>MESIEIVECKKESILTDTSIFKWDDSSTRLLLSLYKDGIRDFGKKSHLKTKNQLWVHIIEEMSKYGYLVNPKQAQNRLVTLERSYKKRISEPSRVHNCISSLFDDEIKALIEKRKNVLFGSDIGELFSENSNFFEDTEFVNSDSSDHKEFSTSVSSQPVVDLNRWDPDSTKIFIAAYLGLVKNQQKMRKFRSKGKIWQCITNQVNSRGYDFTARQTRNRYGTLIRAYKKYMEKKRCGVRSFFLFESEVRELLKHKIVVADPAGETDWEDDDEDDNVGDVEDIDMRFISVEEASVDNIIINSESEASQMEFPQSNVQNSSPSSYSTENYAILNELKLLRKSESQFQQKIAQIEEEKLDLMRQNNILLKVLIEKFSKS</sequence>
<evidence type="ECO:0000259" key="2">
    <source>
        <dbReference type="Pfam" id="PF13837"/>
    </source>
</evidence>
<reference evidence="3 4" key="1">
    <citation type="submission" date="2024-03" db="EMBL/GenBank/DDBJ databases">
        <title>Adaptation during the transition from Ophiocordyceps entomopathogen to insect associate is accompanied by gene loss and intensified selection.</title>
        <authorList>
            <person name="Ward C.M."/>
            <person name="Onetto C.A."/>
            <person name="Borneman A.R."/>
        </authorList>
    </citation>
    <scope>NUCLEOTIDE SEQUENCE [LARGE SCALE GENOMIC DNA]</scope>
    <source>
        <strain evidence="3">AWRI1</strain>
        <tissue evidence="3">Single Adult Female</tissue>
    </source>
</reference>
<protein>
    <recommendedName>
        <fullName evidence="2">Myb/SANT-like DNA-binding domain-containing protein</fullName>
    </recommendedName>
</protein>
<dbReference type="AlphaFoldDB" id="A0AAN9TFJ5"/>
<dbReference type="Proteomes" id="UP001367676">
    <property type="component" value="Unassembled WGS sequence"/>
</dbReference>
<comment type="caution">
    <text evidence="3">The sequence shown here is derived from an EMBL/GenBank/DDBJ whole genome shotgun (WGS) entry which is preliminary data.</text>
</comment>
<evidence type="ECO:0000256" key="1">
    <source>
        <dbReference type="SAM" id="Coils"/>
    </source>
</evidence>
<feature type="domain" description="Myb/SANT-like DNA-binding" evidence="2">
    <location>
        <begin position="22"/>
        <end position="88"/>
    </location>
</feature>
<dbReference type="EMBL" id="JBBCAQ010000022">
    <property type="protein sequence ID" value="KAK7590240.1"/>
    <property type="molecule type" value="Genomic_DNA"/>
</dbReference>
<feature type="coiled-coil region" evidence="1">
    <location>
        <begin position="334"/>
        <end position="361"/>
    </location>
</feature>
<dbReference type="PANTHER" id="PTHR47595:SF1">
    <property type="entry name" value="MYB_SANT-LIKE DNA-BINDING DOMAIN-CONTAINING PROTEIN"/>
    <property type="match status" value="1"/>
</dbReference>
<proteinExistence type="predicted"/>
<keyword evidence="4" id="KW-1185">Reference proteome</keyword>
<name>A0AAN9TFJ5_9HEMI</name>
<dbReference type="Pfam" id="PF13837">
    <property type="entry name" value="Myb_DNA-bind_4"/>
    <property type="match status" value="2"/>
</dbReference>
<keyword evidence="1" id="KW-0175">Coiled coil</keyword>
<evidence type="ECO:0000313" key="4">
    <source>
        <dbReference type="Proteomes" id="UP001367676"/>
    </source>
</evidence>
<dbReference type="PANTHER" id="PTHR47595">
    <property type="entry name" value="HEAT SHOCK 70 KDA PROTEIN 14"/>
    <property type="match status" value="1"/>
</dbReference>
<gene>
    <name evidence="3" type="ORF">V9T40_001853</name>
</gene>
<accession>A0AAN9TFJ5</accession>
<evidence type="ECO:0000313" key="3">
    <source>
        <dbReference type="EMBL" id="KAK7590240.1"/>
    </source>
</evidence>